<dbReference type="GO" id="GO:0052621">
    <property type="term" value="F:diguanylate cyclase activity"/>
    <property type="evidence" value="ECO:0007669"/>
    <property type="project" value="UniProtKB-EC"/>
</dbReference>
<dbReference type="EMBL" id="JAATJB010000003">
    <property type="protein sequence ID" value="NJB97122.1"/>
    <property type="molecule type" value="Genomic_DNA"/>
</dbReference>
<protein>
    <recommendedName>
        <fullName evidence="1">diguanylate cyclase</fullName>
        <ecNumber evidence="1">2.7.7.65</ecNumber>
    </recommendedName>
</protein>
<dbReference type="InterPro" id="IPR043128">
    <property type="entry name" value="Rev_trsase/Diguanyl_cyclase"/>
</dbReference>
<name>A0A7X5XXX1_9SPHN</name>
<dbReference type="EC" id="2.7.7.65" evidence="1"/>
<dbReference type="Gene3D" id="3.30.70.270">
    <property type="match status" value="1"/>
</dbReference>
<dbReference type="InterPro" id="IPR050469">
    <property type="entry name" value="Diguanylate_Cyclase"/>
</dbReference>
<dbReference type="PROSITE" id="PS50887">
    <property type="entry name" value="GGDEF"/>
    <property type="match status" value="1"/>
</dbReference>
<reference evidence="6 7" key="1">
    <citation type="submission" date="2020-03" db="EMBL/GenBank/DDBJ databases">
        <title>Genomic Encyclopedia of Type Strains, Phase IV (KMG-IV): sequencing the most valuable type-strain genomes for metagenomic binning, comparative biology and taxonomic classification.</title>
        <authorList>
            <person name="Goeker M."/>
        </authorList>
    </citation>
    <scope>NUCLEOTIDE SEQUENCE [LARGE SCALE GENOMIC DNA]</scope>
    <source>
        <strain evidence="6 7">DSM 7225</strain>
    </source>
</reference>
<sequence length="559" mass="59246">MFAPWAAFAVPIPLDSRICHAVSPLEGPSGALAAIRFRCGAAPSGYQSARLWLQLDPQRYRIRGEAPTLLVHQTRFDRLAVAFRYADGSIEWQEVRAGAFGDHWRPGAQIAFTPRDQKTALTSITLRVDRLASYPLLRLRLLRAGEADIETAVLGGLVGAALTLLLAGAAYNLSLALGTRRAYLGWQGAWAATVFLWGAIWSQFGLLLLPGMAGTTAAQTSTALSALSILLATLSAISALEKGRIPGPLRATALALGIAVAAIGIPATLARGPLIESIASPLAAAVLGNLGAVLACLIVGARRGSVEARDLLAAWSVPMAALALTQLVDLGTLFWGGGAQILVLFASAWQTLWLSFAASRRLARMRTERDLALAAEARASRLAEHDPLTAIRNRRGFLEAADALIATAARNQMSVALLLVDIDRFKAINDEHGHDAGDVVLCTIAARLARWEGPSCVVARLGGEEFALLTIAADRPALAFAELVREAIAACDHRAAIGDRRVTISIGVAEGRHRVDFAALYREADRALYAAKRGGRNQVRHADKVPAPVASGQRPAATG</sequence>
<evidence type="ECO:0000313" key="6">
    <source>
        <dbReference type="EMBL" id="NJB97122.1"/>
    </source>
</evidence>
<dbReference type="SMART" id="SM00267">
    <property type="entry name" value="GGDEF"/>
    <property type="match status" value="1"/>
</dbReference>
<feature type="transmembrane region" description="Helical" evidence="4">
    <location>
        <begin position="189"/>
        <end position="209"/>
    </location>
</feature>
<keyword evidence="4" id="KW-0812">Transmembrane</keyword>
<keyword evidence="7" id="KW-1185">Reference proteome</keyword>
<feature type="transmembrane region" description="Helical" evidence="4">
    <location>
        <begin position="311"/>
        <end position="328"/>
    </location>
</feature>
<keyword evidence="4" id="KW-0472">Membrane</keyword>
<evidence type="ECO:0000313" key="7">
    <source>
        <dbReference type="Proteomes" id="UP000531251"/>
    </source>
</evidence>
<feature type="transmembrane region" description="Helical" evidence="4">
    <location>
        <begin position="252"/>
        <end position="272"/>
    </location>
</feature>
<dbReference type="AlphaFoldDB" id="A0A7X5XXX1"/>
<feature type="region of interest" description="Disordered" evidence="3">
    <location>
        <begin position="539"/>
        <end position="559"/>
    </location>
</feature>
<keyword evidence="4" id="KW-1133">Transmembrane helix</keyword>
<dbReference type="PANTHER" id="PTHR45138:SF9">
    <property type="entry name" value="DIGUANYLATE CYCLASE DGCM-RELATED"/>
    <property type="match status" value="1"/>
</dbReference>
<dbReference type="SUPFAM" id="SSF55073">
    <property type="entry name" value="Nucleotide cyclase"/>
    <property type="match status" value="1"/>
</dbReference>
<proteinExistence type="predicted"/>
<dbReference type="Pfam" id="PF00990">
    <property type="entry name" value="GGDEF"/>
    <property type="match status" value="1"/>
</dbReference>
<dbReference type="Pfam" id="PF07695">
    <property type="entry name" value="7TMR-DISM_7TM"/>
    <property type="match status" value="1"/>
</dbReference>
<gene>
    <name evidence="6" type="ORF">GGR89_001428</name>
</gene>
<feature type="transmembrane region" description="Helical" evidence="4">
    <location>
        <begin position="152"/>
        <end position="177"/>
    </location>
</feature>
<dbReference type="PANTHER" id="PTHR45138">
    <property type="entry name" value="REGULATORY COMPONENTS OF SENSORY TRANSDUCTION SYSTEM"/>
    <property type="match status" value="1"/>
</dbReference>
<dbReference type="InterPro" id="IPR011623">
    <property type="entry name" value="7TMR_DISM_rcpt_extracell_dom1"/>
</dbReference>
<comment type="catalytic activity">
    <reaction evidence="2">
        <text>2 GTP = 3',3'-c-di-GMP + 2 diphosphate</text>
        <dbReference type="Rhea" id="RHEA:24898"/>
        <dbReference type="ChEBI" id="CHEBI:33019"/>
        <dbReference type="ChEBI" id="CHEBI:37565"/>
        <dbReference type="ChEBI" id="CHEBI:58805"/>
        <dbReference type="EC" id="2.7.7.65"/>
    </reaction>
</comment>
<dbReference type="InterPro" id="IPR029787">
    <property type="entry name" value="Nucleotide_cyclase"/>
</dbReference>
<evidence type="ECO:0000256" key="2">
    <source>
        <dbReference type="ARBA" id="ARBA00034247"/>
    </source>
</evidence>
<feature type="transmembrane region" description="Helical" evidence="4">
    <location>
        <begin position="221"/>
        <end position="240"/>
    </location>
</feature>
<dbReference type="Proteomes" id="UP000531251">
    <property type="component" value="Unassembled WGS sequence"/>
</dbReference>
<feature type="domain" description="GGDEF" evidence="5">
    <location>
        <begin position="413"/>
        <end position="544"/>
    </location>
</feature>
<dbReference type="NCBIfam" id="TIGR00254">
    <property type="entry name" value="GGDEF"/>
    <property type="match status" value="1"/>
</dbReference>
<accession>A0A7X5XXX1</accession>
<dbReference type="GO" id="GO:1902201">
    <property type="term" value="P:negative regulation of bacterial-type flagellum-dependent cell motility"/>
    <property type="evidence" value="ECO:0007669"/>
    <property type="project" value="TreeGrafter"/>
</dbReference>
<organism evidence="6 7">
    <name type="scientific">Sphingomonas trueperi</name>
    <dbReference type="NCBI Taxonomy" id="53317"/>
    <lineage>
        <taxon>Bacteria</taxon>
        <taxon>Pseudomonadati</taxon>
        <taxon>Pseudomonadota</taxon>
        <taxon>Alphaproteobacteria</taxon>
        <taxon>Sphingomonadales</taxon>
        <taxon>Sphingomonadaceae</taxon>
        <taxon>Sphingomonas</taxon>
    </lineage>
</organism>
<feature type="transmembrane region" description="Helical" evidence="4">
    <location>
        <begin position="334"/>
        <end position="356"/>
    </location>
</feature>
<comment type="caution">
    <text evidence="6">The sequence shown here is derived from an EMBL/GenBank/DDBJ whole genome shotgun (WGS) entry which is preliminary data.</text>
</comment>
<dbReference type="InterPro" id="IPR000160">
    <property type="entry name" value="GGDEF_dom"/>
</dbReference>
<evidence type="ECO:0000256" key="4">
    <source>
        <dbReference type="SAM" id="Phobius"/>
    </source>
</evidence>
<evidence type="ECO:0000256" key="3">
    <source>
        <dbReference type="SAM" id="MobiDB-lite"/>
    </source>
</evidence>
<dbReference type="GO" id="GO:0005886">
    <property type="term" value="C:plasma membrane"/>
    <property type="evidence" value="ECO:0007669"/>
    <property type="project" value="TreeGrafter"/>
</dbReference>
<feature type="transmembrane region" description="Helical" evidence="4">
    <location>
        <begin position="278"/>
        <end position="299"/>
    </location>
</feature>
<evidence type="ECO:0000259" key="5">
    <source>
        <dbReference type="PROSITE" id="PS50887"/>
    </source>
</evidence>
<dbReference type="RefSeq" id="WP_241217877.1">
    <property type="nucleotide sequence ID" value="NZ_BAAADY010000002.1"/>
</dbReference>
<dbReference type="GO" id="GO:0043709">
    <property type="term" value="P:cell adhesion involved in single-species biofilm formation"/>
    <property type="evidence" value="ECO:0007669"/>
    <property type="project" value="TreeGrafter"/>
</dbReference>
<dbReference type="CDD" id="cd01949">
    <property type="entry name" value="GGDEF"/>
    <property type="match status" value="1"/>
</dbReference>
<evidence type="ECO:0000256" key="1">
    <source>
        <dbReference type="ARBA" id="ARBA00012528"/>
    </source>
</evidence>
<dbReference type="FunFam" id="3.30.70.270:FF:000001">
    <property type="entry name" value="Diguanylate cyclase domain protein"/>
    <property type="match status" value="1"/>
</dbReference>